<dbReference type="Pfam" id="PF00664">
    <property type="entry name" value="ABC_membrane"/>
    <property type="match status" value="1"/>
</dbReference>
<keyword evidence="10" id="KW-0080">Bacteriocin transport</keyword>
<keyword evidence="2" id="KW-0813">Transport</keyword>
<dbReference type="GO" id="GO:0016887">
    <property type="term" value="F:ATP hydrolysis activity"/>
    <property type="evidence" value="ECO:0007669"/>
    <property type="project" value="InterPro"/>
</dbReference>
<dbReference type="GO" id="GO:0006508">
    <property type="term" value="P:proteolysis"/>
    <property type="evidence" value="ECO:0007669"/>
    <property type="project" value="InterPro"/>
</dbReference>
<name>A0A5B7X6I0_9FLAO</name>
<dbReference type="OrthoDB" id="9760358at2"/>
<evidence type="ECO:0000259" key="14">
    <source>
        <dbReference type="PROSITE" id="PS50990"/>
    </source>
</evidence>
<dbReference type="GO" id="GO:0043213">
    <property type="term" value="P:bacteriocin transport"/>
    <property type="evidence" value="ECO:0007669"/>
    <property type="project" value="UniProtKB-KW"/>
</dbReference>
<keyword evidence="8 11" id="KW-1133">Transmembrane helix</keyword>
<dbReference type="KEGG" id="afla:FHG64_17655"/>
<dbReference type="CDD" id="cd18571">
    <property type="entry name" value="ABC_6TM_peptidase_like"/>
    <property type="match status" value="1"/>
</dbReference>
<dbReference type="InterPro" id="IPR003593">
    <property type="entry name" value="AAA+_ATPase"/>
</dbReference>
<dbReference type="InterPro" id="IPR011527">
    <property type="entry name" value="ABC1_TM_dom"/>
</dbReference>
<dbReference type="InterPro" id="IPR005074">
    <property type="entry name" value="Peptidase_C39"/>
</dbReference>
<dbReference type="EMBL" id="CP040812">
    <property type="protein sequence ID" value="QCY71076.1"/>
    <property type="molecule type" value="Genomic_DNA"/>
</dbReference>
<dbReference type="Gene3D" id="3.90.70.10">
    <property type="entry name" value="Cysteine proteinases"/>
    <property type="match status" value="1"/>
</dbReference>
<evidence type="ECO:0000313" key="15">
    <source>
        <dbReference type="EMBL" id="QCY71076.1"/>
    </source>
</evidence>
<dbReference type="Gene3D" id="1.20.1560.10">
    <property type="entry name" value="ABC transporter type 1, transmembrane domain"/>
    <property type="match status" value="1"/>
</dbReference>
<dbReference type="InterPro" id="IPR036640">
    <property type="entry name" value="ABC1_TM_sf"/>
</dbReference>
<dbReference type="PANTHER" id="PTHR24221">
    <property type="entry name" value="ATP-BINDING CASSETTE SUB-FAMILY B"/>
    <property type="match status" value="1"/>
</dbReference>
<dbReference type="GO" id="GO:0005886">
    <property type="term" value="C:plasma membrane"/>
    <property type="evidence" value="ECO:0007669"/>
    <property type="project" value="UniProtKB-SubCell"/>
</dbReference>
<evidence type="ECO:0000256" key="8">
    <source>
        <dbReference type="ARBA" id="ARBA00022989"/>
    </source>
</evidence>
<keyword evidence="7" id="KW-0653">Protein transport</keyword>
<feature type="transmembrane region" description="Helical" evidence="11">
    <location>
        <begin position="312"/>
        <end position="329"/>
    </location>
</feature>
<dbReference type="AlphaFoldDB" id="A0A5B7X6I0"/>
<keyword evidence="4 11" id="KW-0812">Transmembrane</keyword>
<feature type="domain" description="ABC transmembrane type-1" evidence="13">
    <location>
        <begin position="174"/>
        <end position="453"/>
    </location>
</feature>
<dbReference type="InterPro" id="IPR017871">
    <property type="entry name" value="ABC_transporter-like_CS"/>
</dbReference>
<dbReference type="PROSITE" id="PS50893">
    <property type="entry name" value="ABC_TRANSPORTER_2"/>
    <property type="match status" value="1"/>
</dbReference>
<dbReference type="Pfam" id="PF00005">
    <property type="entry name" value="ABC_tran"/>
    <property type="match status" value="1"/>
</dbReference>
<dbReference type="GO" id="GO:0015031">
    <property type="term" value="P:protein transport"/>
    <property type="evidence" value="ECO:0007669"/>
    <property type="project" value="UniProtKB-KW"/>
</dbReference>
<dbReference type="Proteomes" id="UP000309016">
    <property type="component" value="Chromosome"/>
</dbReference>
<keyword evidence="5" id="KW-0547">Nucleotide-binding</keyword>
<evidence type="ECO:0000256" key="5">
    <source>
        <dbReference type="ARBA" id="ARBA00022741"/>
    </source>
</evidence>
<evidence type="ECO:0000256" key="2">
    <source>
        <dbReference type="ARBA" id="ARBA00022448"/>
    </source>
</evidence>
<dbReference type="PROSITE" id="PS50929">
    <property type="entry name" value="ABC_TM1F"/>
    <property type="match status" value="1"/>
</dbReference>
<keyword evidence="9 11" id="KW-0472">Membrane</keyword>
<keyword evidence="6" id="KW-0067">ATP-binding</keyword>
<dbReference type="FunFam" id="3.40.50.300:FF:000299">
    <property type="entry name" value="ABC transporter ATP-binding protein/permease"/>
    <property type="match status" value="1"/>
</dbReference>
<evidence type="ECO:0000256" key="10">
    <source>
        <dbReference type="ARBA" id="ARBA00043264"/>
    </source>
</evidence>
<evidence type="ECO:0000313" key="16">
    <source>
        <dbReference type="Proteomes" id="UP000309016"/>
    </source>
</evidence>
<dbReference type="InterPro" id="IPR039421">
    <property type="entry name" value="Type_1_exporter"/>
</dbReference>
<dbReference type="InterPro" id="IPR003439">
    <property type="entry name" value="ABC_transporter-like_ATP-bd"/>
</dbReference>
<dbReference type="Gene3D" id="3.40.50.300">
    <property type="entry name" value="P-loop containing nucleotide triphosphate hydrolases"/>
    <property type="match status" value="1"/>
</dbReference>
<dbReference type="SMART" id="SM00382">
    <property type="entry name" value="AAA"/>
    <property type="match status" value="1"/>
</dbReference>
<dbReference type="GO" id="GO:0140359">
    <property type="term" value="F:ABC-type transporter activity"/>
    <property type="evidence" value="ECO:0007669"/>
    <property type="project" value="InterPro"/>
</dbReference>
<protein>
    <submittedName>
        <fullName evidence="15">Peptidase domain-containing ABC transporter</fullName>
    </submittedName>
</protein>
<evidence type="ECO:0000256" key="7">
    <source>
        <dbReference type="ARBA" id="ARBA00022927"/>
    </source>
</evidence>
<feature type="transmembrane region" description="Helical" evidence="11">
    <location>
        <begin position="286"/>
        <end position="306"/>
    </location>
</feature>
<dbReference type="PROSITE" id="PS50990">
    <property type="entry name" value="PEPTIDASE_C39"/>
    <property type="match status" value="1"/>
</dbReference>
<keyword evidence="3" id="KW-1003">Cell membrane</keyword>
<proteinExistence type="predicted"/>
<evidence type="ECO:0000256" key="4">
    <source>
        <dbReference type="ARBA" id="ARBA00022692"/>
    </source>
</evidence>
<reference evidence="15 16" key="1">
    <citation type="submission" date="2019-06" db="EMBL/GenBank/DDBJ databases">
        <title>Complete genome sequence of Antarcticibacterium flavum KCTC 52984T from an Antarctic marine sediment.</title>
        <authorList>
            <person name="Lee Y.M."/>
            <person name="Shin S.C."/>
        </authorList>
    </citation>
    <scope>NUCLEOTIDE SEQUENCE [LARGE SCALE GENOMIC DNA]</scope>
    <source>
        <strain evidence="15 16">KCTC 52984</strain>
    </source>
</reference>
<evidence type="ECO:0000256" key="1">
    <source>
        <dbReference type="ARBA" id="ARBA00004651"/>
    </source>
</evidence>
<feature type="domain" description="Peptidase C39" evidence="14">
    <location>
        <begin position="12"/>
        <end position="132"/>
    </location>
</feature>
<sequence>MFRIAEFPGYRQLDQMDCGPTCLKMITEFFGRDFHLDYLRKISGLQKSGASFAGLSTALEELGIDSIGVKAEMEELINEVPLPAIAHWNSNHFVVVYKTNRKYIFISDPAVGRVKYKHSEFREKWAGGSAKGVLLLVEPTEHYLEQESPEMKSKSSFQFLIDYLLPYRKYLNQVLIGLFLATVIQLILPFLTQSLVDYGINFQNIGFIHLIVIAQLFLFLSRSATEVIRDWLLLYISTRVNIEMISDFLDKLLKLPISYFDSKTTGDFLQRIYDHQRVDEFLSGRALTIPFDIFYIIVFAVVLYFFDPTITFIFILGTGLFLGWSLLFMKKKEFLDHQLFELNRKDQSLFLQILLAVTEIKLNNSEARRKQEWKNNQFSLFGIHTRILKVDQAQINGGRFLNELTSILIVFWSAKAVIAGEITLGTMLAIQFIIGSLSLPVSNTIDFLVGYQRAMLSLVRLSEVHNQTLENSKEKKETKIKSDDIELKKVSFRYGEPSTPLILKELDIIIPQGKTTAIVGASGSGKTTLLKLLARIYNPTEGKIMVGNVNLEEVHSNSWRRKCGIVLQDGILFHDTIERNITESNSNDPTDRDLMKKAVELSNLDEMIDKLPLGYQTKVGEQGQLLSGGEKQRLLIARALYKNPDYLFFDEATSSLDSQNEKAITENLSSFYRNKTVVVIAHRLSTVKHADQILVMNDGKIVEKGNHQELISLQGFYYDLIVNQLGA</sequence>
<dbReference type="GO" id="GO:0034040">
    <property type="term" value="F:ATPase-coupled lipid transmembrane transporter activity"/>
    <property type="evidence" value="ECO:0007669"/>
    <property type="project" value="TreeGrafter"/>
</dbReference>
<evidence type="ECO:0000256" key="3">
    <source>
        <dbReference type="ARBA" id="ARBA00022475"/>
    </source>
</evidence>
<dbReference type="GO" id="GO:0005524">
    <property type="term" value="F:ATP binding"/>
    <property type="evidence" value="ECO:0007669"/>
    <property type="project" value="UniProtKB-KW"/>
</dbReference>
<dbReference type="RefSeq" id="WP_139067626.1">
    <property type="nucleotide sequence ID" value="NZ_CP040812.1"/>
</dbReference>
<organism evidence="15 16">
    <name type="scientific">Antarcticibacterium flavum</name>
    <dbReference type="NCBI Taxonomy" id="2058175"/>
    <lineage>
        <taxon>Bacteria</taxon>
        <taxon>Pseudomonadati</taxon>
        <taxon>Bacteroidota</taxon>
        <taxon>Flavobacteriia</taxon>
        <taxon>Flavobacteriales</taxon>
        <taxon>Flavobacteriaceae</taxon>
        <taxon>Antarcticibacterium</taxon>
    </lineage>
</organism>
<dbReference type="Pfam" id="PF03412">
    <property type="entry name" value="Peptidase_C39"/>
    <property type="match status" value="1"/>
</dbReference>
<dbReference type="CDD" id="cd02418">
    <property type="entry name" value="Peptidase_C39B"/>
    <property type="match status" value="1"/>
</dbReference>
<comment type="subcellular location">
    <subcellularLocation>
        <location evidence="1">Cell membrane</location>
        <topology evidence="1">Multi-pass membrane protein</topology>
    </subcellularLocation>
</comment>
<keyword evidence="16" id="KW-1185">Reference proteome</keyword>
<feature type="transmembrane region" description="Helical" evidence="11">
    <location>
        <begin position="200"/>
        <end position="220"/>
    </location>
</feature>
<dbReference type="GO" id="GO:0008233">
    <property type="term" value="F:peptidase activity"/>
    <property type="evidence" value="ECO:0007669"/>
    <property type="project" value="InterPro"/>
</dbReference>
<dbReference type="SUPFAM" id="SSF52540">
    <property type="entry name" value="P-loop containing nucleoside triphosphate hydrolases"/>
    <property type="match status" value="1"/>
</dbReference>
<feature type="transmembrane region" description="Helical" evidence="11">
    <location>
        <begin position="170"/>
        <end position="188"/>
    </location>
</feature>
<evidence type="ECO:0000256" key="9">
    <source>
        <dbReference type="ARBA" id="ARBA00023136"/>
    </source>
</evidence>
<feature type="transmembrane region" description="Helical" evidence="11">
    <location>
        <begin position="409"/>
        <end position="434"/>
    </location>
</feature>
<evidence type="ECO:0000256" key="6">
    <source>
        <dbReference type="ARBA" id="ARBA00022840"/>
    </source>
</evidence>
<evidence type="ECO:0000256" key="11">
    <source>
        <dbReference type="SAM" id="Phobius"/>
    </source>
</evidence>
<dbReference type="InterPro" id="IPR027417">
    <property type="entry name" value="P-loop_NTPase"/>
</dbReference>
<dbReference type="SUPFAM" id="SSF90123">
    <property type="entry name" value="ABC transporter transmembrane region"/>
    <property type="match status" value="1"/>
</dbReference>
<feature type="domain" description="ABC transporter" evidence="12">
    <location>
        <begin position="485"/>
        <end position="723"/>
    </location>
</feature>
<dbReference type="PROSITE" id="PS00211">
    <property type="entry name" value="ABC_TRANSPORTER_1"/>
    <property type="match status" value="1"/>
</dbReference>
<dbReference type="PANTHER" id="PTHR24221:SF654">
    <property type="entry name" value="ATP-BINDING CASSETTE SUB-FAMILY B MEMBER 6"/>
    <property type="match status" value="1"/>
</dbReference>
<gene>
    <name evidence="15" type="ORF">FHG64_17655</name>
</gene>
<evidence type="ECO:0000259" key="13">
    <source>
        <dbReference type="PROSITE" id="PS50929"/>
    </source>
</evidence>
<accession>A0A5B7X6I0</accession>
<evidence type="ECO:0000259" key="12">
    <source>
        <dbReference type="PROSITE" id="PS50893"/>
    </source>
</evidence>